<feature type="signal peptide" evidence="2">
    <location>
        <begin position="1"/>
        <end position="22"/>
    </location>
</feature>
<gene>
    <name evidence="4" type="ORF">HYH03_012506</name>
</gene>
<evidence type="ECO:0000313" key="5">
    <source>
        <dbReference type="Proteomes" id="UP000612055"/>
    </source>
</evidence>
<feature type="region of interest" description="Disordered" evidence="1">
    <location>
        <begin position="188"/>
        <end position="225"/>
    </location>
</feature>
<reference evidence="4" key="1">
    <citation type="journal article" date="2020" name="bioRxiv">
        <title>Comparative genomics of Chlamydomonas.</title>
        <authorList>
            <person name="Craig R.J."/>
            <person name="Hasan A.R."/>
            <person name="Ness R.W."/>
            <person name="Keightley P.D."/>
        </authorList>
    </citation>
    <scope>NUCLEOTIDE SEQUENCE</scope>
    <source>
        <strain evidence="4">CCAP 11/70</strain>
    </source>
</reference>
<dbReference type="OrthoDB" id="533316at2759"/>
<evidence type="ECO:0000256" key="1">
    <source>
        <dbReference type="SAM" id="MobiDB-lite"/>
    </source>
</evidence>
<evidence type="ECO:0000313" key="4">
    <source>
        <dbReference type="EMBL" id="KAG2489070.1"/>
    </source>
</evidence>
<feature type="domain" description="Pherophorin" evidence="3">
    <location>
        <begin position="525"/>
        <end position="669"/>
    </location>
</feature>
<name>A0A836BU55_9CHLO</name>
<accession>A0A836BU55</accession>
<evidence type="ECO:0000256" key="2">
    <source>
        <dbReference type="SAM" id="SignalP"/>
    </source>
</evidence>
<proteinExistence type="predicted"/>
<sequence>MGRSATPILLALLCASVGVALADRALLQDINTFPPYQCNRDQDASRFRVDPTYTTNGNMVCFTSRVVPCNKPKSPCCARGIDFMKLELNVRGVCNHAIDDVFINGRKTNEPTFSRYGVNNEFGVYKLTGLNLTAQNAEGAQICMTLTKVCPNMASLCPQGDGSCQYATVQSGPCNCCPTGVLGMFPPPPSPPPPSPPPPSPRPSPPPPSPPPPSPPPPSPPPPSPPPPCPTCVNLVITPPAYGLGGRPLYTFTPARCAAMTDLVAGDLNKEAGDLGSRLVSKFKQISCSANYNLDRQIYPTLRICGSFFSVEDAQMLQEFVYERMPVWTDALAGAEPDQPCPVITAGYTMLVQFDEGPCLQGQFSRQCAPNSPPPSPPPPSPPPPSPPPPSPPPPSPPPPSPPPPSPPPPSPPPPSPPPPSPKPPSPKPPSPPPPSPPPPSPPPPSPPPPQPASPLPSSPQPPSPVASSPQPPSSVAPPSLPASPQPSPALASSPVPAPALASPPPPSPFPPNNPLGPAERPTSFPFCECNRTQGIMPFYLEPNTTLKRSGRNKLYCLKLKTQPCLDPSNKCCNQPLSKIEWWTKNACRGSVKNVFIDGAKVDQQWAQGVFKIPGLELKASDIPIQGKELCLEFDATAPCPSLTTFCARGSTGACYYTVFNSPQKDCCPVSTFGIPDMSSRSKLLM</sequence>
<feature type="chain" id="PRO_5032389884" description="Pherophorin domain-containing protein" evidence="2">
    <location>
        <begin position="23"/>
        <end position="686"/>
    </location>
</feature>
<feature type="compositionally biased region" description="Pro residues" evidence="1">
    <location>
        <begin position="496"/>
        <end position="515"/>
    </location>
</feature>
<protein>
    <recommendedName>
        <fullName evidence="3">Pherophorin domain-containing protein</fullName>
    </recommendedName>
</protein>
<keyword evidence="5" id="KW-1185">Reference proteome</keyword>
<dbReference type="Proteomes" id="UP000612055">
    <property type="component" value="Unassembled WGS sequence"/>
</dbReference>
<keyword evidence="2" id="KW-0732">Signal</keyword>
<dbReference type="EMBL" id="JAEHOE010000077">
    <property type="protein sequence ID" value="KAG2489070.1"/>
    <property type="molecule type" value="Genomic_DNA"/>
</dbReference>
<feature type="domain" description="Pherophorin" evidence="3">
    <location>
        <begin position="33"/>
        <end position="178"/>
    </location>
</feature>
<feature type="region of interest" description="Disordered" evidence="1">
    <location>
        <begin position="362"/>
        <end position="520"/>
    </location>
</feature>
<feature type="compositionally biased region" description="Pro residues" evidence="1">
    <location>
        <begin position="371"/>
        <end position="488"/>
    </location>
</feature>
<evidence type="ECO:0000259" key="3">
    <source>
        <dbReference type="Pfam" id="PF12499"/>
    </source>
</evidence>
<dbReference type="AlphaFoldDB" id="A0A836BU55"/>
<dbReference type="Pfam" id="PF12499">
    <property type="entry name" value="DUF3707"/>
    <property type="match status" value="2"/>
</dbReference>
<dbReference type="InterPro" id="IPR024616">
    <property type="entry name" value="Pherophorin"/>
</dbReference>
<organism evidence="4 5">
    <name type="scientific">Edaphochlamys debaryana</name>
    <dbReference type="NCBI Taxonomy" id="47281"/>
    <lineage>
        <taxon>Eukaryota</taxon>
        <taxon>Viridiplantae</taxon>
        <taxon>Chlorophyta</taxon>
        <taxon>core chlorophytes</taxon>
        <taxon>Chlorophyceae</taxon>
        <taxon>CS clade</taxon>
        <taxon>Chlamydomonadales</taxon>
        <taxon>Chlamydomonadales incertae sedis</taxon>
        <taxon>Edaphochlamys</taxon>
    </lineage>
</organism>
<comment type="caution">
    <text evidence="4">The sequence shown here is derived from an EMBL/GenBank/DDBJ whole genome shotgun (WGS) entry which is preliminary data.</text>
</comment>